<feature type="transmembrane region" description="Helical" evidence="8">
    <location>
        <begin position="54"/>
        <end position="72"/>
    </location>
</feature>
<evidence type="ECO:0000256" key="5">
    <source>
        <dbReference type="ARBA" id="ARBA00022692"/>
    </source>
</evidence>
<organism evidence="9 10">
    <name type="scientific">Turicibacter bilis</name>
    <dbReference type="NCBI Taxonomy" id="2735723"/>
    <lineage>
        <taxon>Bacteria</taxon>
        <taxon>Bacillati</taxon>
        <taxon>Bacillota</taxon>
        <taxon>Erysipelotrichia</taxon>
        <taxon>Erysipelotrichales</taxon>
        <taxon>Turicibacteraceae</taxon>
        <taxon>Turicibacter</taxon>
    </lineage>
</organism>
<evidence type="ECO:0000256" key="4">
    <source>
        <dbReference type="ARBA" id="ARBA00022475"/>
    </source>
</evidence>
<evidence type="ECO:0000256" key="6">
    <source>
        <dbReference type="ARBA" id="ARBA00022989"/>
    </source>
</evidence>
<feature type="transmembrane region" description="Helical" evidence="8">
    <location>
        <begin position="120"/>
        <end position="143"/>
    </location>
</feature>
<dbReference type="GO" id="GO:0005886">
    <property type="term" value="C:plasma membrane"/>
    <property type="evidence" value="ECO:0007669"/>
    <property type="project" value="UniProtKB-SubCell"/>
</dbReference>
<reference evidence="9" key="1">
    <citation type="submission" date="2021-03" db="EMBL/GenBank/DDBJ databases">
        <title>Comparative Genomics and Metabolomics in the genus Turicibacter.</title>
        <authorList>
            <person name="Maki J."/>
            <person name="Looft T."/>
        </authorList>
    </citation>
    <scope>NUCLEOTIDE SEQUENCE</scope>
    <source>
        <strain evidence="9">ISU324</strain>
    </source>
</reference>
<dbReference type="PANTHER" id="PTHR21716:SF53">
    <property type="entry name" value="PERMEASE PERM-RELATED"/>
    <property type="match status" value="1"/>
</dbReference>
<dbReference type="Pfam" id="PF01594">
    <property type="entry name" value="AI-2E_transport"/>
    <property type="match status" value="1"/>
</dbReference>
<keyword evidence="6 8" id="KW-1133">Transmembrane helix</keyword>
<evidence type="ECO:0000313" key="9">
    <source>
        <dbReference type="EMBL" id="UUF08114.1"/>
    </source>
</evidence>
<dbReference type="GO" id="GO:0055085">
    <property type="term" value="P:transmembrane transport"/>
    <property type="evidence" value="ECO:0007669"/>
    <property type="project" value="TreeGrafter"/>
</dbReference>
<dbReference type="InterPro" id="IPR002549">
    <property type="entry name" value="AI-2E-like"/>
</dbReference>
<proteinExistence type="inferred from homology"/>
<dbReference type="EMBL" id="CP071250">
    <property type="protein sequence ID" value="UUF08114.1"/>
    <property type="molecule type" value="Genomic_DNA"/>
</dbReference>
<dbReference type="AlphaFoldDB" id="A0A9Q9FID1"/>
<dbReference type="PANTHER" id="PTHR21716">
    <property type="entry name" value="TRANSMEMBRANE PROTEIN"/>
    <property type="match status" value="1"/>
</dbReference>
<comment type="similarity">
    <text evidence="2">Belongs to the autoinducer-2 exporter (AI-2E) (TC 2.A.86) family.</text>
</comment>
<keyword evidence="7 8" id="KW-0472">Membrane</keyword>
<evidence type="ECO:0000256" key="1">
    <source>
        <dbReference type="ARBA" id="ARBA00004651"/>
    </source>
</evidence>
<keyword evidence="5 8" id="KW-0812">Transmembrane</keyword>
<protein>
    <submittedName>
        <fullName evidence="9">AI-2E family transporter</fullName>
    </submittedName>
</protein>
<accession>A0A9Q9FID1</accession>
<dbReference type="Proteomes" id="UP001058072">
    <property type="component" value="Chromosome"/>
</dbReference>
<evidence type="ECO:0000256" key="8">
    <source>
        <dbReference type="SAM" id="Phobius"/>
    </source>
</evidence>
<keyword evidence="4" id="KW-1003">Cell membrane</keyword>
<evidence type="ECO:0000313" key="10">
    <source>
        <dbReference type="Proteomes" id="UP001058072"/>
    </source>
</evidence>
<evidence type="ECO:0000256" key="7">
    <source>
        <dbReference type="ARBA" id="ARBA00023136"/>
    </source>
</evidence>
<evidence type="ECO:0000256" key="3">
    <source>
        <dbReference type="ARBA" id="ARBA00022448"/>
    </source>
</evidence>
<evidence type="ECO:0000256" key="2">
    <source>
        <dbReference type="ARBA" id="ARBA00009773"/>
    </source>
</evidence>
<sequence length="172" mass="19711">MAYVPKYKHRIIYFVRFAYRTFQDYMIGRLVDSFIIGLIAFVGFYLLKTPYVPLFAFTIFITNIIPYFGPIIGTIFPIFMTLLINPMQAIWVALFIVLLQQLDGNVIGPKIMEDRVGLSPLWIISVVILGGTMFGFVGFFLAVPVSAVIKEVYDLLISERLTGLQENLFEQY</sequence>
<gene>
    <name evidence="9" type="ORF">J0J70_10945</name>
</gene>
<feature type="transmembrane region" description="Helical" evidence="8">
    <location>
        <begin position="26"/>
        <end position="47"/>
    </location>
</feature>
<name>A0A9Q9FID1_9FIRM</name>
<keyword evidence="3" id="KW-0813">Transport</keyword>
<comment type="subcellular location">
    <subcellularLocation>
        <location evidence="1">Cell membrane</location>
        <topology evidence="1">Multi-pass membrane protein</topology>
    </subcellularLocation>
</comment>
<feature type="transmembrane region" description="Helical" evidence="8">
    <location>
        <begin position="78"/>
        <end position="99"/>
    </location>
</feature>